<gene>
    <name evidence="4" type="ORF">EBH_0083470</name>
</gene>
<feature type="transmembrane region" description="Helical" evidence="2">
    <location>
        <begin position="52"/>
        <end position="74"/>
    </location>
</feature>
<evidence type="ECO:0000313" key="4">
    <source>
        <dbReference type="EMBL" id="CDJ54165.1"/>
    </source>
</evidence>
<dbReference type="VEuPathDB" id="ToxoDB:EBH_0083470"/>
<feature type="domain" description="Protein kinase" evidence="3">
    <location>
        <begin position="192"/>
        <end position="536"/>
    </location>
</feature>
<dbReference type="AlphaFoldDB" id="U6M259"/>
<keyword evidence="2" id="KW-0472">Membrane</keyword>
<sequence>MDGHRQHSFEGSVAPEALVDDILVPPKDGVAVSQEIIPCDKEGAPCGRKRDWLWPLARVFAYCAIMAFIAGILIHKNLPLKSIQPGTSLRVPTLKDSQKPQLSSDPPPPPTSSPAKGEAAVGFNEVRHDTSPDLHTEPYDTWGLHSLSHFEQTLSPELKKGKEEIAYILQTSCPRKYEPSKIQKQLEQTVAVSMSLKMVDGLVGITIDLDDVEPIHPGAEEAMDLPRSVRVTRVLRVQHPVALMEVEDTTTGKPFAMRFRFIIADVVKHQDQEQPFLASVQRWADSEEAIARQASCGTPAHLVAVQRGLGVPMYAGGIANVPKAYFRNGFYFFGRVQIFEGLHGQFDFGRLITSGISVHAKEYIANRLLQIVFKLQQAQLSHNNLSWDSIDARPDGSFVLSGFDNCTPFGKPIGIHIAVSGKNLEPTLRIQDAQYTRGAMASANSDLWSLGMLLYELFTDGKLPYTEDERSYTDDKVSLAFSKYLIDQQVDPKELVPILDASNCPPRWKMLIVRLLHPLRCERITAWGILREFPDLVGHSLPR</sequence>
<keyword evidence="5" id="KW-1185">Reference proteome</keyword>
<dbReference type="GO" id="GO:0005524">
    <property type="term" value="F:ATP binding"/>
    <property type="evidence" value="ECO:0007669"/>
    <property type="project" value="InterPro"/>
</dbReference>
<dbReference type="InterPro" id="IPR000719">
    <property type="entry name" value="Prot_kinase_dom"/>
</dbReference>
<dbReference type="PROSITE" id="PS50011">
    <property type="entry name" value="PROTEIN_KINASE_DOM"/>
    <property type="match status" value="1"/>
</dbReference>
<proteinExistence type="predicted"/>
<evidence type="ECO:0000256" key="2">
    <source>
        <dbReference type="SAM" id="Phobius"/>
    </source>
</evidence>
<reference evidence="4" key="1">
    <citation type="submission" date="2013-10" db="EMBL/GenBank/DDBJ databases">
        <title>Genomic analysis of the causative agents of coccidiosis in chickens.</title>
        <authorList>
            <person name="Reid A.J."/>
            <person name="Blake D."/>
            <person name="Billington K."/>
            <person name="Browne H."/>
            <person name="Dunn M."/>
            <person name="Hung S."/>
            <person name="Kawahara F."/>
            <person name="Miranda-Saavedra D."/>
            <person name="Mourier T."/>
            <person name="Nagra H."/>
            <person name="Otto T.D."/>
            <person name="Rawlings N."/>
            <person name="Sanchez A."/>
            <person name="Sanders M."/>
            <person name="Subramaniam C."/>
            <person name="Tay Y."/>
            <person name="Dear P."/>
            <person name="Doerig C."/>
            <person name="Gruber A."/>
            <person name="Parkinson J."/>
            <person name="Shirley M."/>
            <person name="Wan K.L."/>
            <person name="Berriman M."/>
            <person name="Tomley F."/>
            <person name="Pain A."/>
        </authorList>
    </citation>
    <scope>NUCLEOTIDE SEQUENCE [LARGE SCALE GENOMIC DNA]</scope>
    <source>
        <strain evidence="4">Houghton</strain>
    </source>
</reference>
<accession>U6M259</accession>
<dbReference type="Gene3D" id="1.10.510.10">
    <property type="entry name" value="Transferase(Phosphotransferase) domain 1"/>
    <property type="match status" value="1"/>
</dbReference>
<dbReference type="Proteomes" id="UP000030750">
    <property type="component" value="Unassembled WGS sequence"/>
</dbReference>
<protein>
    <recommendedName>
        <fullName evidence="3">Protein kinase domain-containing protein</fullName>
    </recommendedName>
</protein>
<evidence type="ECO:0000256" key="1">
    <source>
        <dbReference type="SAM" id="MobiDB-lite"/>
    </source>
</evidence>
<keyword evidence="2" id="KW-0812">Transmembrane</keyword>
<dbReference type="InterPro" id="IPR011009">
    <property type="entry name" value="Kinase-like_dom_sf"/>
</dbReference>
<evidence type="ECO:0000259" key="3">
    <source>
        <dbReference type="PROSITE" id="PS50011"/>
    </source>
</evidence>
<dbReference type="EMBL" id="HG713910">
    <property type="protein sequence ID" value="CDJ54165.1"/>
    <property type="molecule type" value="Genomic_DNA"/>
</dbReference>
<feature type="region of interest" description="Disordered" evidence="1">
    <location>
        <begin position="90"/>
        <end position="119"/>
    </location>
</feature>
<keyword evidence="2" id="KW-1133">Transmembrane helix</keyword>
<name>U6M259_9EIME</name>
<dbReference type="GO" id="GO:0004672">
    <property type="term" value="F:protein kinase activity"/>
    <property type="evidence" value="ECO:0007669"/>
    <property type="project" value="InterPro"/>
</dbReference>
<reference evidence="4" key="2">
    <citation type="submission" date="2013-10" db="EMBL/GenBank/DDBJ databases">
        <authorList>
            <person name="Aslett M."/>
        </authorList>
    </citation>
    <scope>NUCLEOTIDE SEQUENCE [LARGE SCALE GENOMIC DNA]</scope>
    <source>
        <strain evidence="4">Houghton</strain>
    </source>
</reference>
<dbReference type="SUPFAM" id="SSF56112">
    <property type="entry name" value="Protein kinase-like (PK-like)"/>
    <property type="match status" value="1"/>
</dbReference>
<organism evidence="4 5">
    <name type="scientific">Eimeria brunetti</name>
    <dbReference type="NCBI Taxonomy" id="51314"/>
    <lineage>
        <taxon>Eukaryota</taxon>
        <taxon>Sar</taxon>
        <taxon>Alveolata</taxon>
        <taxon>Apicomplexa</taxon>
        <taxon>Conoidasida</taxon>
        <taxon>Coccidia</taxon>
        <taxon>Eucoccidiorida</taxon>
        <taxon>Eimeriorina</taxon>
        <taxon>Eimeriidae</taxon>
        <taxon>Eimeria</taxon>
    </lineage>
</organism>
<evidence type="ECO:0000313" key="5">
    <source>
        <dbReference type="Proteomes" id="UP000030750"/>
    </source>
</evidence>
<dbReference type="OrthoDB" id="346907at2759"/>